<keyword evidence="3" id="KW-1185">Reference proteome</keyword>
<feature type="domain" description="Polymerase beta nucleotidyltransferase" evidence="1">
    <location>
        <begin position="46"/>
        <end position="128"/>
    </location>
</feature>
<dbReference type="InterPro" id="IPR043519">
    <property type="entry name" value="NT_sf"/>
</dbReference>
<dbReference type="AlphaFoldDB" id="A0A081C016"/>
<organism evidence="2">
    <name type="scientific">Vecturithrix granuli</name>
    <dbReference type="NCBI Taxonomy" id="1499967"/>
    <lineage>
        <taxon>Bacteria</taxon>
        <taxon>Candidatus Moduliflexota</taxon>
        <taxon>Candidatus Vecturitrichia</taxon>
        <taxon>Candidatus Vecturitrichales</taxon>
        <taxon>Candidatus Vecturitrichaceae</taxon>
        <taxon>Candidatus Vecturithrix</taxon>
    </lineage>
</organism>
<dbReference type="HOGENOM" id="CLU_127610_2_0_0"/>
<gene>
    <name evidence="2" type="ORF">U27_04893</name>
</gene>
<protein>
    <recommendedName>
        <fullName evidence="1">Polymerase beta nucleotidyltransferase domain-containing protein</fullName>
    </recommendedName>
</protein>
<dbReference type="InterPro" id="IPR041633">
    <property type="entry name" value="Polbeta"/>
</dbReference>
<dbReference type="Gene3D" id="3.30.460.10">
    <property type="entry name" value="Beta Polymerase, domain 2"/>
    <property type="match status" value="1"/>
</dbReference>
<name>A0A081C016_VECG1</name>
<sequence length="132" mass="15323">MITADSHIDIRQAAERFRQRAAARQARLDDRFERAWQDCRAIIALIIEKYHPVRLYQWGSLLHRQKFSEISDIDLAVEGLASPEQFFALYGDAEALTDFPLDLVELEHVDPLHQTSIRRKGRLVYERTDGSS</sequence>
<proteinExistence type="predicted"/>
<accession>A0A081C016</accession>
<dbReference type="eggNOG" id="COG1669">
    <property type="taxonomic scope" value="Bacteria"/>
</dbReference>
<reference evidence="2" key="1">
    <citation type="journal article" date="2015" name="PeerJ">
        <title>First genomic representation of candidate bacterial phylum KSB3 points to enhanced environmental sensing as a trigger of wastewater bulking.</title>
        <authorList>
            <person name="Sekiguchi Y."/>
            <person name="Ohashi A."/>
            <person name="Parks D.H."/>
            <person name="Yamauchi T."/>
            <person name="Tyson G.W."/>
            <person name="Hugenholtz P."/>
        </authorList>
    </citation>
    <scope>NUCLEOTIDE SEQUENCE [LARGE SCALE GENOMIC DNA]</scope>
</reference>
<dbReference type="SUPFAM" id="SSF81301">
    <property type="entry name" value="Nucleotidyltransferase"/>
    <property type="match status" value="1"/>
</dbReference>
<evidence type="ECO:0000313" key="2">
    <source>
        <dbReference type="EMBL" id="GAK57921.1"/>
    </source>
</evidence>
<evidence type="ECO:0000259" key="1">
    <source>
        <dbReference type="Pfam" id="PF18765"/>
    </source>
</evidence>
<evidence type="ECO:0000313" key="3">
    <source>
        <dbReference type="Proteomes" id="UP000030661"/>
    </source>
</evidence>
<dbReference type="CDD" id="cd05403">
    <property type="entry name" value="NT_KNTase_like"/>
    <property type="match status" value="1"/>
</dbReference>
<dbReference type="STRING" id="1499967.U27_04893"/>
<dbReference type="EMBL" id="DF820466">
    <property type="protein sequence ID" value="GAK57921.1"/>
    <property type="molecule type" value="Genomic_DNA"/>
</dbReference>
<dbReference type="Proteomes" id="UP000030661">
    <property type="component" value="Unassembled WGS sequence"/>
</dbReference>
<dbReference type="Pfam" id="PF18765">
    <property type="entry name" value="Polbeta"/>
    <property type="match status" value="1"/>
</dbReference>